<keyword evidence="1" id="KW-0255">Endonuclease</keyword>
<comment type="caution">
    <text evidence="1">The sequence shown here is derived from an EMBL/GenBank/DDBJ whole genome shotgun (WGS) entry which is preliminary data.</text>
</comment>
<accession>A0ABX2YD21</accession>
<dbReference type="InterPro" id="IPR029060">
    <property type="entry name" value="PIN-like_dom_sf"/>
</dbReference>
<evidence type="ECO:0000313" key="1">
    <source>
        <dbReference type="EMBL" id="OCL91655.1"/>
    </source>
</evidence>
<dbReference type="SUPFAM" id="SSF88723">
    <property type="entry name" value="PIN domain-like"/>
    <property type="match status" value="1"/>
</dbReference>
<dbReference type="EC" id="3.1.-.-" evidence="1"/>
<reference evidence="1 2" key="1">
    <citation type="submission" date="2015-05" db="EMBL/GenBank/DDBJ databases">
        <authorList>
            <person name="Rovetto F."/>
            <person name="Cocolin L."/>
            <person name="Illeghems K."/>
            <person name="Van Nieuwerburgh F."/>
            <person name="Houf K."/>
        </authorList>
    </citation>
    <scope>NUCLEOTIDE SEQUENCE [LARGE SCALE GENOMIC DNA]</scope>
    <source>
        <strain evidence="1 2">117434</strain>
    </source>
</reference>
<dbReference type="GO" id="GO:0004519">
    <property type="term" value="F:endonuclease activity"/>
    <property type="evidence" value="ECO:0007669"/>
    <property type="project" value="UniProtKB-KW"/>
</dbReference>
<evidence type="ECO:0000313" key="2">
    <source>
        <dbReference type="Proteomes" id="UP000093159"/>
    </source>
</evidence>
<gene>
    <name evidence="1" type="primary">vapC</name>
    <name evidence="1" type="ORF">AAX28_01400</name>
</gene>
<protein>
    <submittedName>
        <fullName evidence="1">tRNA(fMet)-specific endonuclease VapC</fullName>
        <ecNumber evidence="1">3.1.-.-</ecNumber>
    </submittedName>
</protein>
<proteinExistence type="predicted"/>
<keyword evidence="1" id="KW-0540">Nuclease</keyword>
<sequence length="47" mass="5298">MEKIGKPIGAMDTLIAGCAKTNNLTLVTRNLDEFKRVEDLKVVDWYS</sequence>
<dbReference type="Gene3D" id="3.40.50.1010">
    <property type="entry name" value="5'-nuclease"/>
    <property type="match status" value="1"/>
</dbReference>
<organism evidence="1 2">
    <name type="scientific">Arcobacter porcinus</name>
    <dbReference type="NCBI Taxonomy" id="1935204"/>
    <lineage>
        <taxon>Bacteria</taxon>
        <taxon>Pseudomonadati</taxon>
        <taxon>Campylobacterota</taxon>
        <taxon>Epsilonproteobacteria</taxon>
        <taxon>Campylobacterales</taxon>
        <taxon>Arcobacteraceae</taxon>
        <taxon>Arcobacter</taxon>
    </lineage>
</organism>
<dbReference type="EMBL" id="LDIR01000002">
    <property type="protein sequence ID" value="OCL91655.1"/>
    <property type="molecule type" value="Genomic_DNA"/>
</dbReference>
<name>A0ABX2YD21_9BACT</name>
<dbReference type="GO" id="GO:0016787">
    <property type="term" value="F:hydrolase activity"/>
    <property type="evidence" value="ECO:0007669"/>
    <property type="project" value="UniProtKB-KW"/>
</dbReference>
<keyword evidence="1" id="KW-0378">Hydrolase</keyword>
<dbReference type="Proteomes" id="UP000093159">
    <property type="component" value="Unassembled WGS sequence"/>
</dbReference>
<keyword evidence="2" id="KW-1185">Reference proteome</keyword>